<dbReference type="Proteomes" id="UP000693970">
    <property type="component" value="Unassembled WGS sequence"/>
</dbReference>
<keyword evidence="1" id="KW-0812">Transmembrane</keyword>
<feature type="transmembrane region" description="Helical" evidence="1">
    <location>
        <begin position="252"/>
        <end position="276"/>
    </location>
</feature>
<proteinExistence type="predicted"/>
<evidence type="ECO:0000256" key="1">
    <source>
        <dbReference type="SAM" id="Phobius"/>
    </source>
</evidence>
<feature type="transmembrane region" description="Helical" evidence="1">
    <location>
        <begin position="49"/>
        <end position="73"/>
    </location>
</feature>
<evidence type="ECO:0000313" key="3">
    <source>
        <dbReference type="EMBL" id="KAG7341953.1"/>
    </source>
</evidence>
<protein>
    <submittedName>
        <fullName evidence="3">Uncharacterized protein</fullName>
    </submittedName>
</protein>
<dbReference type="EMBL" id="JAGRRH010000025">
    <property type="protein sequence ID" value="KAG7341953.1"/>
    <property type="molecule type" value="Genomic_DNA"/>
</dbReference>
<reference evidence="3" key="1">
    <citation type="journal article" date="2021" name="Sci. Rep.">
        <title>Diploid genomic architecture of Nitzschia inconspicua, an elite biomass production diatom.</title>
        <authorList>
            <person name="Oliver A."/>
            <person name="Podell S."/>
            <person name="Pinowska A."/>
            <person name="Traller J.C."/>
            <person name="Smith S.R."/>
            <person name="McClure R."/>
            <person name="Beliaev A."/>
            <person name="Bohutskyi P."/>
            <person name="Hill E.A."/>
            <person name="Rabines A."/>
            <person name="Zheng H."/>
            <person name="Allen L.Z."/>
            <person name="Kuo A."/>
            <person name="Grigoriev I.V."/>
            <person name="Allen A.E."/>
            <person name="Hazlebeck D."/>
            <person name="Allen E.E."/>
        </authorList>
    </citation>
    <scope>NUCLEOTIDE SEQUENCE</scope>
    <source>
        <strain evidence="3">Hildebrandi</strain>
    </source>
</reference>
<keyword evidence="2" id="KW-0732">Signal</keyword>
<keyword evidence="4" id="KW-1185">Reference proteome</keyword>
<sequence>MTARKSTSRAVFILYTILLLWDTSAEYQDEQNERTDDAAKQFNVSSQDEIFLSFIFVIFGIVISTCGSLLAYVSCCEDAIMREYRRNGIRVVGDVVTTEFTRGVESSDENALVKFESQREFFVTVQYTVFLSTSYPIRTRKQLRCLENDFWYPEHPKVNAILPQNSKSNTIFQDPCSCQSEQEDGALEMSLCDGQQSSEAMIEIATSAESFIKKFQLSYGKKLQLLVLPSHPLSALPVPQIERRLSSRYRMYSSMFVFAALTIAVFCYALATQFLMLTRDTEGLSHESEATSWFQVQPIMSFSLLFILYFVFALLPLSCVHYTLRRSIQSFLHDEYFEQGDIIKGGLEDDSSLSTWNTDSIGGFKMSVESLSTIA</sequence>
<organism evidence="3 4">
    <name type="scientific">Nitzschia inconspicua</name>
    <dbReference type="NCBI Taxonomy" id="303405"/>
    <lineage>
        <taxon>Eukaryota</taxon>
        <taxon>Sar</taxon>
        <taxon>Stramenopiles</taxon>
        <taxon>Ochrophyta</taxon>
        <taxon>Bacillariophyta</taxon>
        <taxon>Bacillariophyceae</taxon>
        <taxon>Bacillariophycidae</taxon>
        <taxon>Bacillariales</taxon>
        <taxon>Bacillariaceae</taxon>
        <taxon>Nitzschia</taxon>
    </lineage>
</organism>
<dbReference type="AlphaFoldDB" id="A0A9K3PC17"/>
<gene>
    <name evidence="3" type="ORF">IV203_007045</name>
</gene>
<feature type="signal peptide" evidence="2">
    <location>
        <begin position="1"/>
        <end position="25"/>
    </location>
</feature>
<keyword evidence="1" id="KW-1133">Transmembrane helix</keyword>
<accession>A0A9K3PC17</accession>
<feature type="chain" id="PRO_5039935381" evidence="2">
    <location>
        <begin position="26"/>
        <end position="375"/>
    </location>
</feature>
<evidence type="ECO:0000256" key="2">
    <source>
        <dbReference type="SAM" id="SignalP"/>
    </source>
</evidence>
<keyword evidence="1" id="KW-0472">Membrane</keyword>
<comment type="caution">
    <text evidence="3">The sequence shown here is derived from an EMBL/GenBank/DDBJ whole genome shotgun (WGS) entry which is preliminary data.</text>
</comment>
<name>A0A9K3PC17_9STRA</name>
<feature type="transmembrane region" description="Helical" evidence="1">
    <location>
        <begin position="296"/>
        <end position="317"/>
    </location>
</feature>
<evidence type="ECO:0000313" key="4">
    <source>
        <dbReference type="Proteomes" id="UP000693970"/>
    </source>
</evidence>
<reference evidence="3" key="2">
    <citation type="submission" date="2021-04" db="EMBL/GenBank/DDBJ databases">
        <authorList>
            <person name="Podell S."/>
        </authorList>
    </citation>
    <scope>NUCLEOTIDE SEQUENCE</scope>
    <source>
        <strain evidence="3">Hildebrandi</strain>
    </source>
</reference>